<evidence type="ECO:0000256" key="7">
    <source>
        <dbReference type="ARBA" id="ARBA00023049"/>
    </source>
</evidence>
<name>A0A498SCM6_ACAVI</name>
<feature type="transmembrane region" description="Helical" evidence="8">
    <location>
        <begin position="984"/>
        <end position="1007"/>
    </location>
</feature>
<feature type="transmembrane region" description="Helical" evidence="8">
    <location>
        <begin position="1027"/>
        <end position="1049"/>
    </location>
</feature>
<accession>A0A498SCM6</accession>
<evidence type="ECO:0008006" key="15">
    <source>
        <dbReference type="Google" id="ProtNLM"/>
    </source>
</evidence>
<feature type="chain" id="PRO_5019824171" description="Peptidase M13 C-terminal domain-containing protein" evidence="9">
    <location>
        <begin position="21"/>
        <end position="1395"/>
    </location>
</feature>
<comment type="similarity">
    <text evidence="2">Belongs to the peptidase M13 family.</text>
</comment>
<dbReference type="InterPro" id="IPR008753">
    <property type="entry name" value="Peptidase_M13_N"/>
</dbReference>
<evidence type="ECO:0000313" key="13">
    <source>
        <dbReference type="EMBL" id="VBB26332.1"/>
    </source>
</evidence>
<dbReference type="GO" id="GO:0005886">
    <property type="term" value="C:plasma membrane"/>
    <property type="evidence" value="ECO:0007669"/>
    <property type="project" value="TreeGrafter"/>
</dbReference>
<keyword evidence="5" id="KW-0378">Hydrolase</keyword>
<comment type="cofactor">
    <cofactor evidence="1">
        <name>Zn(2+)</name>
        <dbReference type="ChEBI" id="CHEBI:29105"/>
    </cofactor>
</comment>
<dbReference type="CDD" id="cd08662">
    <property type="entry name" value="M13"/>
    <property type="match status" value="1"/>
</dbReference>
<keyword evidence="7" id="KW-0482">Metalloprotease</keyword>
<feature type="transmembrane region" description="Helical" evidence="8">
    <location>
        <begin position="1362"/>
        <end position="1381"/>
    </location>
</feature>
<dbReference type="Pfam" id="PF01757">
    <property type="entry name" value="Acyl_transf_3"/>
    <property type="match status" value="1"/>
</dbReference>
<evidence type="ECO:0000256" key="8">
    <source>
        <dbReference type="SAM" id="Phobius"/>
    </source>
</evidence>
<feature type="transmembrane region" description="Helical" evidence="8">
    <location>
        <begin position="1070"/>
        <end position="1092"/>
    </location>
</feature>
<feature type="transmembrane region" description="Helical" evidence="8">
    <location>
        <begin position="1132"/>
        <end position="1153"/>
    </location>
</feature>
<keyword evidence="8" id="KW-0472">Membrane</keyword>
<feature type="transmembrane region" description="Helical" evidence="8">
    <location>
        <begin position="1244"/>
        <end position="1266"/>
    </location>
</feature>
<feature type="domain" description="Peptidase M13 C-terminal" evidence="10">
    <location>
        <begin position="558"/>
        <end position="763"/>
    </location>
</feature>
<evidence type="ECO:0000256" key="6">
    <source>
        <dbReference type="ARBA" id="ARBA00022833"/>
    </source>
</evidence>
<keyword evidence="3" id="KW-0645">Protease</keyword>
<dbReference type="SUPFAM" id="SSF55486">
    <property type="entry name" value="Metalloproteases ('zincins'), catalytic domain"/>
    <property type="match status" value="1"/>
</dbReference>
<dbReference type="Gene3D" id="3.40.390.10">
    <property type="entry name" value="Collagenase (Catalytic Domain)"/>
    <property type="match status" value="1"/>
</dbReference>
<protein>
    <recommendedName>
        <fullName evidence="15">Peptidase M13 C-terminal domain-containing protein</fullName>
    </recommendedName>
</protein>
<dbReference type="InterPro" id="IPR002656">
    <property type="entry name" value="Acyl_transf_3_dom"/>
</dbReference>
<feature type="transmembrane region" description="Helical" evidence="8">
    <location>
        <begin position="1160"/>
        <end position="1181"/>
    </location>
</feature>
<dbReference type="PROSITE" id="PS51885">
    <property type="entry name" value="NEPRILYSIN"/>
    <property type="match status" value="1"/>
</dbReference>
<dbReference type="GO" id="GO:0004222">
    <property type="term" value="F:metalloendopeptidase activity"/>
    <property type="evidence" value="ECO:0007669"/>
    <property type="project" value="InterPro"/>
</dbReference>
<feature type="transmembrane region" description="Helical" evidence="8">
    <location>
        <begin position="1278"/>
        <end position="1299"/>
    </location>
</feature>
<dbReference type="EMBL" id="UPTC01000091">
    <property type="protein sequence ID" value="VBB26332.1"/>
    <property type="molecule type" value="Genomic_DNA"/>
</dbReference>
<keyword evidence="8" id="KW-1133">Transmembrane helix</keyword>
<keyword evidence="14" id="KW-1185">Reference proteome</keyword>
<keyword evidence="6" id="KW-0862">Zinc</keyword>
<keyword evidence="9" id="KW-0732">Signal</keyword>
<dbReference type="OrthoDB" id="6475849at2759"/>
<dbReference type="PANTHER" id="PTHR11733">
    <property type="entry name" value="ZINC METALLOPROTEASE FAMILY M13 NEPRILYSIN-RELATED"/>
    <property type="match status" value="1"/>
</dbReference>
<feature type="transmembrane region" description="Helical" evidence="8">
    <location>
        <begin position="1320"/>
        <end position="1342"/>
    </location>
</feature>
<sequence>MLSIHHFLAICLTNVFSGFSFPHPAMTDTIMPNSMKDLNVGTSSGYLKAAYYLLSSMNQTVNPCDDFFEYACGRWISEHPIPSDLATYEVYASVREKVERKMKELYDSKQSTNSKALGAVKTIYHACMDTDRIRSMQGKEIVEAIEYLGAWPIVYGQKWSEEKFNFTQIMIRIAQTRFTSIFMNIYVSTDQKDVSRRLIHIDQGRLTLGFGAREYYLNAKNYAPQLEAYKEYIIDKAMLVSHDVEISKKRTEIENEANDIIDFEKKLAQIMVPEENRRNYTLLYHQYHLSDLTTFMSEPMKMITNADISPPFSMIIRLSVLLNTYRLLRKGIKNMDWNKYFRTVVPTDLHWYLNKDPIINIIDVEFLKQLDALIKVTPKRTLANYMIWLYTSTWNFQLDERYDDIHQKFLRTIIGKQMKSSRWKICSEIAVERMGYASGALYVNSFFNEADKQAALEMVNHLKDAFKEMLGEYNWLHESTRQKALKKINEMLSLIGYPEFIRNTKNLDEYYKLLHIYPNDTFAQTITKTSRWSVERSYRKLVKPVKRTEFGASASVVNAFYSSFRNAIVFPAAILQAPFFDRTFPKAMNFGGIGSVIGHEIIHGFDDQGSQFDYQGNLRDWWDSATKRNFNEKKDCFIKKYNNYVVPETNLHISGLRTLDENIADNGGVKEAFRAYRNHIKKIGHEEKRLPGLEHLDMNQIFFLSSAQMWCGHSRPAALIRQILTGQHAPLRFRVNGVVVNQPEFAEVFKCPPNSPMNPMSKCLLCQTDILAMRDMEQKVLSSLSPHCFQHLLRASANHNSSSTSLIALDAFYPTFGHGRSNEFITDSRFMFRMLLCFKLAKEATFSASYHPTTFCYRYDSKQYKSIAHTICIPTSCLEEQYKFWDIYEKVSGIGLPENHTASSTCVHSRRPLQWYKKPLPVTILSVNTLLWLFAFLSTIYHVASGPDAKTMKEQIFLAISLKQNISMMFEMPKNRSKVITCMFGIRFLTMIWIIIGHMFAFVAPYIDNIDEYYHDIADNFSNQWIANFLLSVDVFLVLGGTVNAYGFFQKYEEMETKPTWKSSKFWLNFYVHRIVRLWPTYCYTMIFIYFLTSIHYQELWPEIDHIAQCSKYWWQNLLLIGSLFEHRCMGWAWYVSTEFIFYFLSPIFLLTLGQNQKRGYLLSILCIVLSDAGRIFVMIVNNMPPTQLGWNRPPIYNSNFMEHFVVMYIKPQYRAAPYIIGLLLGHHLAEIQAKKIYNKQHSAIFVVCGWIFAIFLAFISIYGLYPILINLNWKLYYLFYGAFHRTTFAIAIAWLVYACHNGYGSFINTILSFKLFLPLSVLCYSVYLSHLPVIFASYLYITFPYPYETKSQFLNTALINLFLAYLIGFQASVLFEFPFLNIERSVRNKYHARS</sequence>
<keyword evidence="4" id="KW-0479">Metal-binding</keyword>
<organism evidence="13 14">
    <name type="scientific">Acanthocheilonema viteae</name>
    <name type="common">Filarial nematode worm</name>
    <name type="synonym">Dipetalonema viteae</name>
    <dbReference type="NCBI Taxonomy" id="6277"/>
    <lineage>
        <taxon>Eukaryota</taxon>
        <taxon>Metazoa</taxon>
        <taxon>Ecdysozoa</taxon>
        <taxon>Nematoda</taxon>
        <taxon>Chromadorea</taxon>
        <taxon>Rhabditida</taxon>
        <taxon>Spirurina</taxon>
        <taxon>Spiruromorpha</taxon>
        <taxon>Filarioidea</taxon>
        <taxon>Onchocercidae</taxon>
        <taxon>Acanthocheilonema</taxon>
    </lineage>
</organism>
<proteinExistence type="inferred from homology"/>
<dbReference type="GO" id="GO:0016485">
    <property type="term" value="P:protein processing"/>
    <property type="evidence" value="ECO:0007669"/>
    <property type="project" value="TreeGrafter"/>
</dbReference>
<dbReference type="PANTHER" id="PTHR11733:SF237">
    <property type="entry name" value="NEPRILYSIN-LIKE 4"/>
    <property type="match status" value="1"/>
</dbReference>
<dbReference type="InterPro" id="IPR042089">
    <property type="entry name" value="Peptidase_M13_dom_2"/>
</dbReference>
<evidence type="ECO:0000259" key="10">
    <source>
        <dbReference type="Pfam" id="PF01431"/>
    </source>
</evidence>
<dbReference type="Pfam" id="PF01431">
    <property type="entry name" value="Peptidase_M13"/>
    <property type="match status" value="1"/>
</dbReference>
<reference evidence="13 14" key="1">
    <citation type="submission" date="2018-08" db="EMBL/GenBank/DDBJ databases">
        <authorList>
            <person name="Laetsch R D."/>
            <person name="Stevens L."/>
            <person name="Kumar S."/>
            <person name="Blaxter L. M."/>
        </authorList>
    </citation>
    <scope>NUCLEOTIDE SEQUENCE [LARGE SCALE GENOMIC DNA]</scope>
</reference>
<feature type="domain" description="Acyltransferase 3" evidence="11">
    <location>
        <begin position="985"/>
        <end position="1376"/>
    </location>
</feature>
<gene>
    <name evidence="13" type="ORF">NAV_LOCUS1162</name>
</gene>
<evidence type="ECO:0000256" key="2">
    <source>
        <dbReference type="ARBA" id="ARBA00007357"/>
    </source>
</evidence>
<feature type="signal peptide" evidence="9">
    <location>
        <begin position="1"/>
        <end position="20"/>
    </location>
</feature>
<dbReference type="GO" id="GO:0016747">
    <property type="term" value="F:acyltransferase activity, transferring groups other than amino-acyl groups"/>
    <property type="evidence" value="ECO:0007669"/>
    <property type="project" value="InterPro"/>
</dbReference>
<dbReference type="STRING" id="6277.A0A498SCM6"/>
<evidence type="ECO:0000313" key="14">
    <source>
        <dbReference type="Proteomes" id="UP000276991"/>
    </source>
</evidence>
<evidence type="ECO:0000256" key="1">
    <source>
        <dbReference type="ARBA" id="ARBA00001947"/>
    </source>
</evidence>
<feature type="domain" description="Peptidase M13 N-terminal" evidence="12">
    <location>
        <begin position="63"/>
        <end position="498"/>
    </location>
</feature>
<dbReference type="GO" id="GO:0046872">
    <property type="term" value="F:metal ion binding"/>
    <property type="evidence" value="ECO:0007669"/>
    <property type="project" value="UniProtKB-KW"/>
</dbReference>
<dbReference type="InterPro" id="IPR024079">
    <property type="entry name" value="MetalloPept_cat_dom_sf"/>
</dbReference>
<evidence type="ECO:0000256" key="4">
    <source>
        <dbReference type="ARBA" id="ARBA00022723"/>
    </source>
</evidence>
<dbReference type="InterPro" id="IPR000718">
    <property type="entry name" value="Peptidase_M13"/>
</dbReference>
<feature type="transmembrane region" description="Helical" evidence="8">
    <location>
        <begin position="1216"/>
        <end position="1232"/>
    </location>
</feature>
<evidence type="ECO:0000256" key="5">
    <source>
        <dbReference type="ARBA" id="ARBA00022801"/>
    </source>
</evidence>
<evidence type="ECO:0000259" key="11">
    <source>
        <dbReference type="Pfam" id="PF01757"/>
    </source>
</evidence>
<dbReference type="Proteomes" id="UP000276991">
    <property type="component" value="Unassembled WGS sequence"/>
</dbReference>
<dbReference type="Pfam" id="PF05649">
    <property type="entry name" value="Peptidase_M13_N"/>
    <property type="match status" value="1"/>
</dbReference>
<keyword evidence="8" id="KW-0812">Transmembrane</keyword>
<dbReference type="PRINTS" id="PR00786">
    <property type="entry name" value="NEPRILYSIN"/>
</dbReference>
<dbReference type="InterPro" id="IPR018497">
    <property type="entry name" value="Peptidase_M13_C"/>
</dbReference>
<evidence type="ECO:0000259" key="12">
    <source>
        <dbReference type="Pfam" id="PF05649"/>
    </source>
</evidence>
<evidence type="ECO:0000256" key="3">
    <source>
        <dbReference type="ARBA" id="ARBA00022670"/>
    </source>
</evidence>
<evidence type="ECO:0000256" key="9">
    <source>
        <dbReference type="SAM" id="SignalP"/>
    </source>
</evidence>
<dbReference type="Gene3D" id="1.10.1380.10">
    <property type="entry name" value="Neutral endopeptidase , domain2"/>
    <property type="match status" value="1"/>
</dbReference>
<feature type="transmembrane region" description="Helical" evidence="8">
    <location>
        <begin position="920"/>
        <end position="944"/>
    </location>
</feature>